<protein>
    <submittedName>
        <fullName evidence="1">Uncharacterized protein</fullName>
    </submittedName>
</protein>
<sequence>MKKQIGVNTSDKSSIEEQIKQLVIARINAYSDDLNISAGDSGNLTTTPLIDVVAKRFLEPSNLVPISLMSSEAGQNERDSAPYLYSNKLNQVLLGDPDAVLY</sequence>
<proteinExistence type="predicted"/>
<reference evidence="2" key="1">
    <citation type="submission" date="2017-09" db="EMBL/GenBank/DDBJ databases">
        <title>Depth-based differentiation of microbial function through sediment-hosted aquifers and enrichment of novel symbionts in the deep terrestrial subsurface.</title>
        <authorList>
            <person name="Probst A.J."/>
            <person name="Ladd B."/>
            <person name="Jarett J.K."/>
            <person name="Geller-Mcgrath D.E."/>
            <person name="Sieber C.M.K."/>
            <person name="Emerson J.B."/>
            <person name="Anantharaman K."/>
            <person name="Thomas B.C."/>
            <person name="Malmstrom R."/>
            <person name="Stieglmeier M."/>
            <person name="Klingl A."/>
            <person name="Woyke T."/>
            <person name="Ryan C.M."/>
            <person name="Banfield J.F."/>
        </authorList>
    </citation>
    <scope>NUCLEOTIDE SEQUENCE [LARGE SCALE GENOMIC DNA]</scope>
</reference>
<evidence type="ECO:0000313" key="1">
    <source>
        <dbReference type="EMBL" id="PIS18113.1"/>
    </source>
</evidence>
<evidence type="ECO:0000313" key="2">
    <source>
        <dbReference type="Proteomes" id="UP000229574"/>
    </source>
</evidence>
<comment type="caution">
    <text evidence="1">The sequence shown here is derived from an EMBL/GenBank/DDBJ whole genome shotgun (WGS) entry which is preliminary data.</text>
</comment>
<organism evidence="1 2">
    <name type="scientific">Candidatus Collierbacteria bacterium CG09_land_8_20_14_0_10_46_12</name>
    <dbReference type="NCBI Taxonomy" id="1974533"/>
    <lineage>
        <taxon>Bacteria</taxon>
        <taxon>Candidatus Collieribacteriota</taxon>
    </lineage>
</organism>
<gene>
    <name evidence="1" type="ORF">COT54_01045</name>
</gene>
<dbReference type="EMBL" id="PEYY01000042">
    <property type="protein sequence ID" value="PIS18113.1"/>
    <property type="molecule type" value="Genomic_DNA"/>
</dbReference>
<accession>A0A2H0WZK6</accession>
<dbReference type="Proteomes" id="UP000229574">
    <property type="component" value="Unassembled WGS sequence"/>
</dbReference>
<name>A0A2H0WZK6_9BACT</name>
<dbReference type="AlphaFoldDB" id="A0A2H0WZK6"/>